<evidence type="ECO:0000313" key="3">
    <source>
        <dbReference type="Proteomes" id="UP001497457"/>
    </source>
</evidence>
<evidence type="ECO:0000256" key="1">
    <source>
        <dbReference type="SAM" id="MobiDB-lite"/>
    </source>
</evidence>
<keyword evidence="3" id="KW-1185">Reference proteome</keyword>
<reference evidence="3" key="1">
    <citation type="submission" date="2024-06" db="EMBL/GenBank/DDBJ databases">
        <authorList>
            <person name="Ryan C."/>
        </authorList>
    </citation>
    <scope>NUCLEOTIDE SEQUENCE [LARGE SCALE GENOMIC DNA]</scope>
</reference>
<protein>
    <submittedName>
        <fullName evidence="2">Uncharacterized protein</fullName>
    </submittedName>
</protein>
<dbReference type="EMBL" id="OZ075139">
    <property type="protein sequence ID" value="CAL5018510.1"/>
    <property type="molecule type" value="Genomic_DNA"/>
</dbReference>
<proteinExistence type="predicted"/>
<accession>A0ABC9CC05</accession>
<dbReference type="AlphaFoldDB" id="A0ABC9CC05"/>
<sequence length="97" mass="10812">MCCTHINISLHNCIHVEPVADDVVYELVAEEQPQQVIQQEDQEPQGVLEQQQDPAQGPVDPSTEQQPEGPDDIDFCPCCAKFIRREADGWEVIGPDA</sequence>
<organism evidence="2 3">
    <name type="scientific">Urochloa decumbens</name>
    <dbReference type="NCBI Taxonomy" id="240449"/>
    <lineage>
        <taxon>Eukaryota</taxon>
        <taxon>Viridiplantae</taxon>
        <taxon>Streptophyta</taxon>
        <taxon>Embryophyta</taxon>
        <taxon>Tracheophyta</taxon>
        <taxon>Spermatophyta</taxon>
        <taxon>Magnoliopsida</taxon>
        <taxon>Liliopsida</taxon>
        <taxon>Poales</taxon>
        <taxon>Poaceae</taxon>
        <taxon>PACMAD clade</taxon>
        <taxon>Panicoideae</taxon>
        <taxon>Panicodae</taxon>
        <taxon>Paniceae</taxon>
        <taxon>Melinidinae</taxon>
        <taxon>Urochloa</taxon>
    </lineage>
</organism>
<evidence type="ECO:0000313" key="2">
    <source>
        <dbReference type="EMBL" id="CAL5018510.1"/>
    </source>
</evidence>
<reference evidence="2 3" key="2">
    <citation type="submission" date="2024-10" db="EMBL/GenBank/DDBJ databases">
        <authorList>
            <person name="Ryan C."/>
        </authorList>
    </citation>
    <scope>NUCLEOTIDE SEQUENCE [LARGE SCALE GENOMIC DNA]</scope>
</reference>
<dbReference type="Proteomes" id="UP001497457">
    <property type="component" value="Chromosome 29rd"/>
</dbReference>
<name>A0ABC9CC05_9POAL</name>
<feature type="region of interest" description="Disordered" evidence="1">
    <location>
        <begin position="34"/>
        <end position="74"/>
    </location>
</feature>
<gene>
    <name evidence="2" type="ORF">URODEC1_LOCUS74260</name>
</gene>